<organism evidence="3 4">
    <name type="scientific">Thalassococcus arenae</name>
    <dbReference type="NCBI Taxonomy" id="2851652"/>
    <lineage>
        <taxon>Bacteria</taxon>
        <taxon>Pseudomonadati</taxon>
        <taxon>Pseudomonadota</taxon>
        <taxon>Alphaproteobacteria</taxon>
        <taxon>Rhodobacterales</taxon>
        <taxon>Roseobacteraceae</taxon>
        <taxon>Thalassococcus</taxon>
    </lineage>
</organism>
<name>A0ABS6N4A0_9RHOB</name>
<protein>
    <submittedName>
        <fullName evidence="3">DNA-binding domain-containing protein</fullName>
    </submittedName>
</protein>
<keyword evidence="3" id="KW-0238">DNA-binding</keyword>
<feature type="domain" description="Putative DNA-binding" evidence="2">
    <location>
        <begin position="24"/>
        <end position="114"/>
    </location>
</feature>
<gene>
    <name evidence="3" type="ORF">KUH32_00980</name>
</gene>
<evidence type="ECO:0000313" key="4">
    <source>
        <dbReference type="Proteomes" id="UP001166293"/>
    </source>
</evidence>
<evidence type="ECO:0000259" key="2">
    <source>
        <dbReference type="Pfam" id="PF09836"/>
    </source>
</evidence>
<comment type="caution">
    <text evidence="3">The sequence shown here is derived from an EMBL/GenBank/DDBJ whole genome shotgun (WGS) entry which is preliminary data.</text>
</comment>
<feature type="region of interest" description="Disordered" evidence="1">
    <location>
        <begin position="1"/>
        <end position="22"/>
    </location>
</feature>
<proteinExistence type="predicted"/>
<evidence type="ECO:0000313" key="3">
    <source>
        <dbReference type="EMBL" id="MBV2358335.1"/>
    </source>
</evidence>
<dbReference type="Proteomes" id="UP001166293">
    <property type="component" value="Unassembled WGS sequence"/>
</dbReference>
<feature type="compositionally biased region" description="Gly residues" evidence="1">
    <location>
        <begin position="10"/>
        <end position="19"/>
    </location>
</feature>
<accession>A0ABS6N4A0</accession>
<dbReference type="GO" id="GO:0003677">
    <property type="term" value="F:DNA binding"/>
    <property type="evidence" value="ECO:0007669"/>
    <property type="project" value="UniProtKB-KW"/>
</dbReference>
<keyword evidence="4" id="KW-1185">Reference proteome</keyword>
<evidence type="ECO:0000256" key="1">
    <source>
        <dbReference type="SAM" id="MobiDB-lite"/>
    </source>
</evidence>
<dbReference type="Pfam" id="PF09836">
    <property type="entry name" value="DUF2063"/>
    <property type="match status" value="1"/>
</dbReference>
<dbReference type="InterPro" id="IPR018640">
    <property type="entry name" value="DUF2063"/>
</dbReference>
<dbReference type="EMBL" id="JAHRWL010000001">
    <property type="protein sequence ID" value="MBV2358335.1"/>
    <property type="molecule type" value="Genomic_DNA"/>
</dbReference>
<sequence>MGRIGRRGAPRGGRTGPGDGVTSQADFRAALLDAAQPVPAGLTDGAGQPAGRRYAVYRNNVAVSLREALAEGFPAVQRLIGEENFARVAGLFLRREPPVSPLMMHYGAGFPDFLARFEPLKKIGYLADVARLELALRRSYHAADATPADAAMLQALDEDRLLRTRMTIAPAVQVIGSAWPLLAVYRYTMTPGRPKPQPRAEDVIVLRPEFDPEPHLLPPGGRGFVTALTRGGTFGAALDAAGDEFELGPVLSLLLQNGAIAAILPPDDRKT</sequence>
<reference evidence="3" key="1">
    <citation type="submission" date="2021-06" db="EMBL/GenBank/DDBJ databases">
        <title>Thalassococcus sp. CAU 1522 isolated from sea sand, Republic of Korea.</title>
        <authorList>
            <person name="Kim W."/>
        </authorList>
    </citation>
    <scope>NUCLEOTIDE SEQUENCE</scope>
    <source>
        <strain evidence="3">CAU 1522</strain>
    </source>
</reference>